<dbReference type="InterPro" id="IPR000182">
    <property type="entry name" value="GNAT_dom"/>
</dbReference>
<sequence>MREKVKKLWKLCFNDNDEFVDMYFNLRYNSEVNVAIESGDEVIAALQMLPYPITFHGNSVPTAYISGACTHPDYRSRGVMRELLSQAFGRMYRNNIAFTTLIPAEPWLFGYYARVGYATAFRYGKRTFHLPTSETDTSSLTSSAETGWCFQAYTDYDEDVYQYMSRKMQERPCCLQHTKADFHVILADLNLNRGCIFTLSDEFGIAALAIVYPDKEASKLFINELFADTPEAERLLLTRICQDMQTESLDIIMPPVKDQSAFDLGMIRIIQAKPVLQLYAAAHPEEEMNIDLIDNELSANNGYYYLNKGKCMYSHRRLPGAHERLTIGQLTEKIFASERAYMSLMLN</sequence>
<dbReference type="Proteomes" id="UP000061809">
    <property type="component" value="Chromosome"/>
</dbReference>
<dbReference type="EMBL" id="CP012801">
    <property type="protein sequence ID" value="ALJ59443.1"/>
    <property type="molecule type" value="Genomic_DNA"/>
</dbReference>
<protein>
    <submittedName>
        <fullName evidence="3">GNAT family N-acetyltransferase</fullName>
    </submittedName>
</protein>
<reference evidence="2 5" key="1">
    <citation type="journal article" date="2015" name="Science">
        <title>Genetic determinants of in vivo fitness and diet responsiveness in multiple human gut Bacteroides.</title>
        <authorList>
            <person name="Wu M."/>
            <person name="McNulty N.P."/>
            <person name="Rodionov D.A."/>
            <person name="Khoroshkin M.S."/>
            <person name="Griffin N.W."/>
            <person name="Cheng J."/>
            <person name="Latreille P."/>
            <person name="Kerstetter R.A."/>
            <person name="Terrapon N."/>
            <person name="Henrissat B."/>
            <person name="Osterman A.L."/>
            <person name="Gordon J.I."/>
        </authorList>
    </citation>
    <scope>NUCLEOTIDE SEQUENCE [LARGE SCALE GENOMIC DNA]</scope>
    <source>
        <strain evidence="2 5">WH2</strain>
    </source>
</reference>
<accession>A0A0N7IF78</accession>
<dbReference type="InterPro" id="IPR016181">
    <property type="entry name" value="Acyl_CoA_acyltransferase"/>
</dbReference>
<dbReference type="KEGG" id="bcel:BcellWH2_02202"/>
<dbReference type="SUPFAM" id="SSF55729">
    <property type="entry name" value="Acyl-CoA N-acyltransferases (Nat)"/>
    <property type="match status" value="1"/>
</dbReference>
<dbReference type="PANTHER" id="PTHR37817">
    <property type="entry name" value="N-ACETYLTRANSFERASE EIS"/>
    <property type="match status" value="1"/>
</dbReference>
<dbReference type="InterPro" id="IPR051554">
    <property type="entry name" value="Acetyltransferase_Eis"/>
</dbReference>
<organism evidence="2 5">
    <name type="scientific">Bacteroides cellulosilyticus</name>
    <dbReference type="NCBI Taxonomy" id="246787"/>
    <lineage>
        <taxon>Bacteria</taxon>
        <taxon>Pseudomonadati</taxon>
        <taxon>Bacteroidota</taxon>
        <taxon>Bacteroidia</taxon>
        <taxon>Bacteroidales</taxon>
        <taxon>Bacteroidaceae</taxon>
        <taxon>Bacteroides</taxon>
    </lineage>
</organism>
<dbReference type="Proteomes" id="UP000325055">
    <property type="component" value="Unassembled WGS sequence"/>
</dbReference>
<evidence type="ECO:0000313" key="3">
    <source>
        <dbReference type="EMBL" id="KAA5406296.1"/>
    </source>
</evidence>
<evidence type="ECO:0000313" key="4">
    <source>
        <dbReference type="EMBL" id="KAA5419751.1"/>
    </source>
</evidence>
<dbReference type="EMBL" id="VVYX01000010">
    <property type="protein sequence ID" value="KAA5419751.1"/>
    <property type="molecule type" value="Genomic_DNA"/>
</dbReference>
<dbReference type="GO" id="GO:0030649">
    <property type="term" value="P:aminoglycoside antibiotic catabolic process"/>
    <property type="evidence" value="ECO:0007669"/>
    <property type="project" value="TreeGrafter"/>
</dbReference>
<dbReference type="PATRIC" id="fig|246787.4.peg.2263"/>
<evidence type="ECO:0000259" key="1">
    <source>
        <dbReference type="PROSITE" id="PS51186"/>
    </source>
</evidence>
<dbReference type="GO" id="GO:0034069">
    <property type="term" value="F:aminoglycoside N-acetyltransferase activity"/>
    <property type="evidence" value="ECO:0007669"/>
    <property type="project" value="TreeGrafter"/>
</dbReference>
<dbReference type="Gene3D" id="3.40.630.30">
    <property type="match status" value="1"/>
</dbReference>
<evidence type="ECO:0000313" key="5">
    <source>
        <dbReference type="Proteomes" id="UP000061809"/>
    </source>
</evidence>
<evidence type="ECO:0000313" key="6">
    <source>
        <dbReference type="Proteomes" id="UP000325055"/>
    </source>
</evidence>
<feature type="domain" description="N-acetyltransferase" evidence="1">
    <location>
        <begin position="1"/>
        <end position="137"/>
    </location>
</feature>
<dbReference type="RefSeq" id="WP_033160329.1">
    <property type="nucleotide sequence ID" value="NZ_CAXSKE010000006.1"/>
</dbReference>
<keyword evidence="3" id="KW-0808">Transferase</keyword>
<reference evidence="6 7" key="2">
    <citation type="journal article" date="2019" name="Nat. Med.">
        <title>A library of human gut bacterial isolates paired with longitudinal multiomics data enables mechanistic microbiome research.</title>
        <authorList>
            <person name="Poyet M."/>
            <person name="Groussin M."/>
            <person name="Gibbons S.M."/>
            <person name="Avila-Pacheco J."/>
            <person name="Jiang X."/>
            <person name="Kearney S.M."/>
            <person name="Perrotta A.R."/>
            <person name="Berdy B."/>
            <person name="Zhao S."/>
            <person name="Lieberman T.D."/>
            <person name="Swanson P.K."/>
            <person name="Smith M."/>
            <person name="Roesemann S."/>
            <person name="Alexander J.E."/>
            <person name="Rich S.A."/>
            <person name="Livny J."/>
            <person name="Vlamakis H."/>
            <person name="Clish C."/>
            <person name="Bullock K."/>
            <person name="Deik A."/>
            <person name="Scott J."/>
            <person name="Pierce K.A."/>
            <person name="Xavier R.J."/>
            <person name="Alm E.J."/>
        </authorList>
    </citation>
    <scope>NUCLEOTIDE SEQUENCE [LARGE SCALE GENOMIC DNA]</scope>
    <source>
        <strain evidence="3 6">BIOML-A7</strain>
        <strain evidence="4 7">BIOML-A8</strain>
    </source>
</reference>
<dbReference type="Proteomes" id="UP000482653">
    <property type="component" value="Unassembled WGS sequence"/>
</dbReference>
<dbReference type="PANTHER" id="PTHR37817:SF1">
    <property type="entry name" value="N-ACETYLTRANSFERASE EIS"/>
    <property type="match status" value="1"/>
</dbReference>
<dbReference type="EMBL" id="VVYW01000015">
    <property type="protein sequence ID" value="KAA5406296.1"/>
    <property type="molecule type" value="Genomic_DNA"/>
</dbReference>
<name>A0A0N7IF78_9BACE</name>
<gene>
    <name evidence="2" type="ORF">BcellWH2_02202</name>
    <name evidence="3" type="ORF">F2Y86_17520</name>
    <name evidence="4" type="ORF">F2Y87_09400</name>
</gene>
<evidence type="ECO:0000313" key="2">
    <source>
        <dbReference type="EMBL" id="ALJ59443.1"/>
    </source>
</evidence>
<dbReference type="Pfam" id="PF13527">
    <property type="entry name" value="Acetyltransf_9"/>
    <property type="match status" value="1"/>
</dbReference>
<proteinExistence type="predicted"/>
<dbReference type="CDD" id="cd04301">
    <property type="entry name" value="NAT_SF"/>
    <property type="match status" value="1"/>
</dbReference>
<dbReference type="PROSITE" id="PS51186">
    <property type="entry name" value="GNAT"/>
    <property type="match status" value="1"/>
</dbReference>
<dbReference type="AlphaFoldDB" id="A0A0N7IF78"/>
<evidence type="ECO:0000313" key="7">
    <source>
        <dbReference type="Proteomes" id="UP000482653"/>
    </source>
</evidence>